<protein>
    <submittedName>
        <fullName evidence="1">Uncharacterized protein</fullName>
    </submittedName>
</protein>
<proteinExistence type="predicted"/>
<accession>A0A2G5C3Q2</accession>
<name>A0A2G5C3Q2_AQUCA</name>
<reference evidence="1 2" key="1">
    <citation type="submission" date="2017-09" db="EMBL/GenBank/DDBJ databases">
        <title>WGS assembly of Aquilegia coerulea Goldsmith.</title>
        <authorList>
            <person name="Hodges S."/>
            <person name="Kramer E."/>
            <person name="Nordborg M."/>
            <person name="Tomkins J."/>
            <person name="Borevitz J."/>
            <person name="Derieg N."/>
            <person name="Yan J."/>
            <person name="Mihaltcheva S."/>
            <person name="Hayes R.D."/>
            <person name="Rokhsar D."/>
        </authorList>
    </citation>
    <scope>NUCLEOTIDE SEQUENCE [LARGE SCALE GENOMIC DNA]</scope>
    <source>
        <strain evidence="2">cv. Goldsmith</strain>
    </source>
</reference>
<dbReference type="AlphaFoldDB" id="A0A2G5C3Q2"/>
<dbReference type="EMBL" id="KZ305121">
    <property type="protein sequence ID" value="PIA25883.1"/>
    <property type="molecule type" value="Genomic_DNA"/>
</dbReference>
<sequence length="66" mass="7634">MCEKYENLMGYGDLQLEFTIFSSSYDSDLVTVVSFYVTYEKADLNCFMGLQFSMDLFFVVLVPSLQ</sequence>
<dbReference type="InParanoid" id="A0A2G5C3Q2"/>
<evidence type="ECO:0000313" key="2">
    <source>
        <dbReference type="Proteomes" id="UP000230069"/>
    </source>
</evidence>
<keyword evidence="2" id="KW-1185">Reference proteome</keyword>
<organism evidence="1 2">
    <name type="scientific">Aquilegia coerulea</name>
    <name type="common">Rocky mountain columbine</name>
    <dbReference type="NCBI Taxonomy" id="218851"/>
    <lineage>
        <taxon>Eukaryota</taxon>
        <taxon>Viridiplantae</taxon>
        <taxon>Streptophyta</taxon>
        <taxon>Embryophyta</taxon>
        <taxon>Tracheophyta</taxon>
        <taxon>Spermatophyta</taxon>
        <taxon>Magnoliopsida</taxon>
        <taxon>Ranunculales</taxon>
        <taxon>Ranunculaceae</taxon>
        <taxon>Thalictroideae</taxon>
        <taxon>Aquilegia</taxon>
    </lineage>
</organism>
<gene>
    <name evidence="1" type="ORF">AQUCO_10500018v1</name>
</gene>
<evidence type="ECO:0000313" key="1">
    <source>
        <dbReference type="EMBL" id="PIA25883.1"/>
    </source>
</evidence>
<dbReference type="Proteomes" id="UP000230069">
    <property type="component" value="Unassembled WGS sequence"/>
</dbReference>